<feature type="transmembrane region" description="Helical" evidence="1">
    <location>
        <begin position="492"/>
        <end position="512"/>
    </location>
</feature>
<feature type="transmembrane region" description="Helical" evidence="1">
    <location>
        <begin position="461"/>
        <end position="486"/>
    </location>
</feature>
<keyword evidence="1" id="KW-0472">Membrane</keyword>
<dbReference type="AlphaFoldDB" id="A0A2S0M8H5"/>
<keyword evidence="1" id="KW-1133">Transmembrane helix</keyword>
<reference evidence="2 3" key="1">
    <citation type="journal article" date="2018" name="Genome Announc.">
        <title>Complete genomes of two Megasphaera elsdenii strains, NCIMB 702410 and ATCC 25940.</title>
        <authorList>
            <person name="Hatmaker E.A."/>
            <person name="O'Dell K."/>
            <person name="Riley L.A."/>
            <person name="Klingeman D.M."/>
            <person name="Guss A.M."/>
        </authorList>
    </citation>
    <scope>NUCLEOTIDE SEQUENCE [LARGE SCALE GENOMIC DNA]</scope>
    <source>
        <strain evidence="2 3">NCIMB702410</strain>
    </source>
</reference>
<evidence type="ECO:0000313" key="3">
    <source>
        <dbReference type="Proteomes" id="UP000238358"/>
    </source>
</evidence>
<dbReference type="OrthoDB" id="3805529at2"/>
<sequence length="685" mass="76270">MTNMNKRSMLAMILAVFIGLVCALVMCVQRNAIEDKSMTIEQAMDYDAIVVMARNDGYDLDTALQMCRDAGVTSFTIYDATLNKLTQRGELSLVTKLGADLYYPQFGLTDKSYDYYLIGKPQSQKDLYFDEVVSDLKARLGDDKVKIMSNGQYRMAGIKGVMPGLGDVNLGILSADARTITDHGFHVILRPTNYSNPTKEQVAHFFDRADKIQNVSGIMFVGKEVLGYTPVNAERKTMLDYTADNLNERDIPFYMIESVNQLQYNQQDGMYDLAGLVHYRTARVYAMAKEELEKITPEEAAMRYYISDLERNARVNLYPLYKKPLHGMNLTQTNLSYVKMVSQKLTDRGYTLGKASIMPPYYPNRLLLAITAAAAACGFVFVLNLLIPLSDRKNYILMAIGIVCAVIGAVVAKGALFLQVWAIGCATAAPTAAILLALDYWKKKKITRKLGYGRVVRDGTIGLFFAVAVAMIGGLYIAAMLGNIRFFMEFDFYRGVKLTFVLPLLLVAIGYLRRFPLMGQTIASPEDLKVFVKDFLNIPIKMGTILILAVLALAGVIFVGRSGHTAGVPVPGVEVAMRRFLENVLYARPREKEFLIGHPAFYLMVAALYRKWPQLLHFFLVIAAAIGVGSMVETFAHIRTPFLMSFIRGINGWVTGMVVGIGLIIAIAIVSYVTTWLGKQVAHRD</sequence>
<evidence type="ECO:0000256" key="1">
    <source>
        <dbReference type="SAM" id="Phobius"/>
    </source>
</evidence>
<dbReference type="Pfam" id="PF18949">
    <property type="entry name" value="DUF5693"/>
    <property type="match status" value="1"/>
</dbReference>
<dbReference type="InterPro" id="IPR043748">
    <property type="entry name" value="DUF5693"/>
</dbReference>
<name>A0A2S0M8H5_MEGEL</name>
<gene>
    <name evidence="2" type="ORF">C6Y28_09040</name>
</gene>
<proteinExistence type="predicted"/>
<organism evidence="2 3">
    <name type="scientific">Megasphaera elsdenii</name>
    <dbReference type="NCBI Taxonomy" id="907"/>
    <lineage>
        <taxon>Bacteria</taxon>
        <taxon>Bacillati</taxon>
        <taxon>Bacillota</taxon>
        <taxon>Negativicutes</taxon>
        <taxon>Veillonellales</taxon>
        <taxon>Veillonellaceae</taxon>
        <taxon>Megasphaera</taxon>
    </lineage>
</organism>
<dbReference type="EMBL" id="CP027569">
    <property type="protein sequence ID" value="AVO27746.1"/>
    <property type="molecule type" value="Genomic_DNA"/>
</dbReference>
<evidence type="ECO:0000313" key="2">
    <source>
        <dbReference type="EMBL" id="AVO27746.1"/>
    </source>
</evidence>
<feature type="transmembrane region" description="Helical" evidence="1">
    <location>
        <begin position="650"/>
        <end position="673"/>
    </location>
</feature>
<protein>
    <recommendedName>
        <fullName evidence="4">Beta-carotene 15,15'-monooxygenase</fullName>
    </recommendedName>
</protein>
<feature type="transmembrane region" description="Helical" evidence="1">
    <location>
        <begin position="418"/>
        <end position="441"/>
    </location>
</feature>
<feature type="transmembrane region" description="Helical" evidence="1">
    <location>
        <begin position="538"/>
        <end position="559"/>
    </location>
</feature>
<dbReference type="Proteomes" id="UP000238358">
    <property type="component" value="Chromosome"/>
</dbReference>
<feature type="transmembrane region" description="Helical" evidence="1">
    <location>
        <begin position="366"/>
        <end position="387"/>
    </location>
</feature>
<feature type="transmembrane region" description="Helical" evidence="1">
    <location>
        <begin position="615"/>
        <end position="638"/>
    </location>
</feature>
<keyword evidence="1" id="KW-0812">Transmembrane</keyword>
<accession>A0A2S0M8H5</accession>
<feature type="transmembrane region" description="Helical" evidence="1">
    <location>
        <begin position="394"/>
        <end position="412"/>
    </location>
</feature>
<evidence type="ECO:0008006" key="4">
    <source>
        <dbReference type="Google" id="ProtNLM"/>
    </source>
</evidence>